<accession>A0ABV5XRW1</accession>
<sequence length="311" mass="34868">MTAEGWEKLQAAIPELVYVDFDDDAEPIQISQFVRLRDSDTGRDIVFYENGGGVEARVMVPPDPVAAQQLLSVLQTQPLWFQPDDNEQRFKISPWSPTHSEPRELREVSASVVAVMRDGLGMELERIRYTAGDETGFDRYRGHLLIAEQPTQRGAPDRCTDWTDFAERLEWVLRTMPGYDIVTLMAPAVKDLGSIQFQQFNGRLEASMITADTVPGSGDLDLRLRALGWRVTEGPGAPDVEWLYGPFSSSAGFVDRRLDRIPQLTVDTFRTVHGINSPQELAVNGRRDTVVSGNQAYIGRELGIPIQAYEQ</sequence>
<comment type="caution">
    <text evidence="2">The sequence shown here is derived from an EMBL/GenBank/DDBJ whole genome shotgun (WGS) entry which is preliminary data.</text>
</comment>
<dbReference type="InterPro" id="IPR054344">
    <property type="entry name" value="TY-Chap_N"/>
</dbReference>
<evidence type="ECO:0000259" key="1">
    <source>
        <dbReference type="Pfam" id="PF22552"/>
    </source>
</evidence>
<protein>
    <recommendedName>
        <fullName evidence="1">TY-Chap N-terminal domain-containing protein</fullName>
    </recommendedName>
</protein>
<keyword evidence="3" id="KW-1185">Reference proteome</keyword>
<dbReference type="Pfam" id="PF22552">
    <property type="entry name" value="TY-Chap3"/>
    <property type="match status" value="1"/>
</dbReference>
<reference evidence="2 3" key="1">
    <citation type="submission" date="2024-09" db="EMBL/GenBank/DDBJ databases">
        <authorList>
            <person name="Sun Q."/>
            <person name="Mori K."/>
        </authorList>
    </citation>
    <scope>NUCLEOTIDE SEQUENCE [LARGE SCALE GENOMIC DNA]</scope>
    <source>
        <strain evidence="2 3">JCM 11411</strain>
    </source>
</reference>
<dbReference type="RefSeq" id="WP_378377330.1">
    <property type="nucleotide sequence ID" value="NZ_JBHMAS010000106.1"/>
</dbReference>
<evidence type="ECO:0000313" key="2">
    <source>
        <dbReference type="EMBL" id="MFB9785216.1"/>
    </source>
</evidence>
<gene>
    <name evidence="2" type="ORF">ACFFQ6_36565</name>
</gene>
<evidence type="ECO:0000313" key="3">
    <source>
        <dbReference type="Proteomes" id="UP001589587"/>
    </source>
</evidence>
<dbReference type="EMBL" id="JBHMAS010000106">
    <property type="protein sequence ID" value="MFB9785216.1"/>
    <property type="molecule type" value="Genomic_DNA"/>
</dbReference>
<organism evidence="2 3">
    <name type="scientific">Rhodococcus baikonurensis</name>
    <dbReference type="NCBI Taxonomy" id="172041"/>
    <lineage>
        <taxon>Bacteria</taxon>
        <taxon>Bacillati</taxon>
        <taxon>Actinomycetota</taxon>
        <taxon>Actinomycetes</taxon>
        <taxon>Mycobacteriales</taxon>
        <taxon>Nocardiaceae</taxon>
        <taxon>Rhodococcus</taxon>
        <taxon>Rhodococcus erythropolis group</taxon>
    </lineage>
</organism>
<name>A0ABV5XRW1_9NOCA</name>
<feature type="domain" description="TY-Chap N-terminal" evidence="1">
    <location>
        <begin position="160"/>
        <end position="281"/>
    </location>
</feature>
<dbReference type="Proteomes" id="UP001589587">
    <property type="component" value="Unassembled WGS sequence"/>
</dbReference>
<proteinExistence type="predicted"/>